<reference evidence="2" key="1">
    <citation type="submission" date="2022-10" db="EMBL/GenBank/DDBJ databases">
        <authorList>
            <person name="Hyden B.L."/>
            <person name="Feng K."/>
            <person name="Yates T."/>
            <person name="Jawdy S."/>
            <person name="Smart L.B."/>
            <person name="Muchero W."/>
        </authorList>
    </citation>
    <scope>NUCLEOTIDE SEQUENCE</scope>
    <source>
        <tissue evidence="2">Shoot tip</tissue>
    </source>
</reference>
<organism evidence="2 3">
    <name type="scientific">Salix suchowensis</name>
    <dbReference type="NCBI Taxonomy" id="1278906"/>
    <lineage>
        <taxon>Eukaryota</taxon>
        <taxon>Viridiplantae</taxon>
        <taxon>Streptophyta</taxon>
        <taxon>Embryophyta</taxon>
        <taxon>Tracheophyta</taxon>
        <taxon>Spermatophyta</taxon>
        <taxon>Magnoliopsida</taxon>
        <taxon>eudicotyledons</taxon>
        <taxon>Gunneridae</taxon>
        <taxon>Pentapetalae</taxon>
        <taxon>rosids</taxon>
        <taxon>fabids</taxon>
        <taxon>Malpighiales</taxon>
        <taxon>Salicaceae</taxon>
        <taxon>Saliceae</taxon>
        <taxon>Salix</taxon>
    </lineage>
</organism>
<evidence type="ECO:0000256" key="1">
    <source>
        <dbReference type="SAM" id="MobiDB-lite"/>
    </source>
</evidence>
<keyword evidence="3" id="KW-1185">Reference proteome</keyword>
<protein>
    <submittedName>
        <fullName evidence="2">Uncharacterized protein</fullName>
    </submittedName>
</protein>
<dbReference type="Proteomes" id="UP001141253">
    <property type="component" value="Chromosome 1"/>
</dbReference>
<reference evidence="2" key="2">
    <citation type="journal article" date="2023" name="Int. J. Mol. Sci.">
        <title>De Novo Assembly and Annotation of 11 Diverse Shrub Willow (Salix) Genomes Reveals Novel Gene Organization in Sex-Linked Regions.</title>
        <authorList>
            <person name="Hyden B."/>
            <person name="Feng K."/>
            <person name="Yates T.B."/>
            <person name="Jawdy S."/>
            <person name="Cereghino C."/>
            <person name="Smart L.B."/>
            <person name="Muchero W."/>
        </authorList>
    </citation>
    <scope>NUCLEOTIDE SEQUENCE</scope>
    <source>
        <tissue evidence="2">Shoot tip</tissue>
    </source>
</reference>
<accession>A0ABQ9C377</accession>
<evidence type="ECO:0000313" key="2">
    <source>
        <dbReference type="EMBL" id="KAJ6393995.1"/>
    </source>
</evidence>
<dbReference type="EMBL" id="JAPFFI010000005">
    <property type="protein sequence ID" value="KAJ6393995.1"/>
    <property type="molecule type" value="Genomic_DNA"/>
</dbReference>
<sequence>MLLSKARSSGQAQTTAFCFTKSLKASKDFTELAGNPCLNLAPSKAALLLTSSSANRLSIPLIISSFLIICERSSEIMRPILRCFTISLRIIIPLPPTLLSKSRGISSFSVSALGSAPSENPGGGPGLPEPGWITQINGRFNASKALAKCRFSSISGPTSLPNDTYTAEPGGFESNHDTTSSSVTFDRRPARISRS</sequence>
<name>A0ABQ9C377_9ROSI</name>
<evidence type="ECO:0000313" key="3">
    <source>
        <dbReference type="Proteomes" id="UP001141253"/>
    </source>
</evidence>
<proteinExistence type="predicted"/>
<comment type="caution">
    <text evidence="2">The sequence shown here is derived from an EMBL/GenBank/DDBJ whole genome shotgun (WGS) entry which is preliminary data.</text>
</comment>
<gene>
    <name evidence="2" type="ORF">OIU77_023262</name>
</gene>
<feature type="compositionally biased region" description="Polar residues" evidence="1">
    <location>
        <begin position="153"/>
        <end position="165"/>
    </location>
</feature>
<feature type="region of interest" description="Disordered" evidence="1">
    <location>
        <begin position="153"/>
        <end position="195"/>
    </location>
</feature>